<dbReference type="InterPro" id="IPR005512">
    <property type="entry name" value="PRONE_dom"/>
</dbReference>
<gene>
    <name evidence="3" type="ORF">DKX38_001075</name>
</gene>
<evidence type="ECO:0000313" key="3">
    <source>
        <dbReference type="EMBL" id="KAB5573881.1"/>
    </source>
</evidence>
<feature type="domain" description="PRONE" evidence="2">
    <location>
        <begin position="1"/>
        <end position="147"/>
    </location>
</feature>
<keyword evidence="1" id="KW-0344">Guanine-nucleotide releasing factor</keyword>
<accession>A0A5N5P582</accession>
<evidence type="ECO:0000256" key="1">
    <source>
        <dbReference type="PROSITE-ProRule" id="PRU00663"/>
    </source>
</evidence>
<dbReference type="Proteomes" id="UP000326939">
    <property type="component" value="Chromosome 1"/>
</dbReference>
<comment type="caution">
    <text evidence="3">The sequence shown here is derived from an EMBL/GenBank/DDBJ whole genome shotgun (WGS) entry which is preliminary data.</text>
</comment>
<dbReference type="EMBL" id="VDCV01000001">
    <property type="protein sequence ID" value="KAB5573881.1"/>
    <property type="molecule type" value="Genomic_DNA"/>
</dbReference>
<dbReference type="Pfam" id="PF03759">
    <property type="entry name" value="PRONE"/>
    <property type="match status" value="1"/>
</dbReference>
<sequence length="147" mass="17212">MVCGLFVSGDFDLRFKVVFDSVIVLQFVVDEPDCSMQTIQASGIQVMESRPRSDIYINLPALRKLDAMLMVRKAFICRKLELLCFHYNVIYKLVITRVLIDRKCWIVSKMQNFGMQNKEACHRIHLVQARFGELLLSVRGLRKWNWP</sequence>
<evidence type="ECO:0000313" key="4">
    <source>
        <dbReference type="Proteomes" id="UP000326939"/>
    </source>
</evidence>
<organism evidence="3 4">
    <name type="scientific">Salix brachista</name>
    <dbReference type="NCBI Taxonomy" id="2182728"/>
    <lineage>
        <taxon>Eukaryota</taxon>
        <taxon>Viridiplantae</taxon>
        <taxon>Streptophyta</taxon>
        <taxon>Embryophyta</taxon>
        <taxon>Tracheophyta</taxon>
        <taxon>Spermatophyta</taxon>
        <taxon>Magnoliopsida</taxon>
        <taxon>eudicotyledons</taxon>
        <taxon>Gunneridae</taxon>
        <taxon>Pentapetalae</taxon>
        <taxon>rosids</taxon>
        <taxon>fabids</taxon>
        <taxon>Malpighiales</taxon>
        <taxon>Salicaceae</taxon>
        <taxon>Saliceae</taxon>
        <taxon>Salix</taxon>
    </lineage>
</organism>
<reference evidence="4" key="1">
    <citation type="journal article" date="2019" name="Gigascience">
        <title>De novo genome assembly of the endangered Acer yangbiense, a plant species with extremely small populations endemic to Yunnan Province, China.</title>
        <authorList>
            <person name="Yang J."/>
            <person name="Wariss H.M."/>
            <person name="Tao L."/>
            <person name="Zhang R."/>
            <person name="Yun Q."/>
            <person name="Hollingsworth P."/>
            <person name="Dao Z."/>
            <person name="Luo G."/>
            <person name="Guo H."/>
            <person name="Ma Y."/>
            <person name="Sun W."/>
        </authorList>
    </citation>
    <scope>NUCLEOTIDE SEQUENCE [LARGE SCALE GENOMIC DNA]</scope>
    <source>
        <strain evidence="4">cv. br00</strain>
    </source>
</reference>
<dbReference type="Gene3D" id="1.20.58.2010">
    <property type="entry name" value="PRONE domain, subdomain 1"/>
    <property type="match status" value="1"/>
</dbReference>
<dbReference type="GO" id="GO:0005085">
    <property type="term" value="F:guanyl-nucleotide exchange factor activity"/>
    <property type="evidence" value="ECO:0007669"/>
    <property type="project" value="UniProtKB-UniRule"/>
</dbReference>
<keyword evidence="4" id="KW-1185">Reference proteome</keyword>
<dbReference type="PROSITE" id="PS51334">
    <property type="entry name" value="PRONE"/>
    <property type="match status" value="1"/>
</dbReference>
<protein>
    <recommendedName>
        <fullName evidence="2">PRONE domain-containing protein</fullName>
    </recommendedName>
</protein>
<evidence type="ECO:0000259" key="2">
    <source>
        <dbReference type="PROSITE" id="PS51334"/>
    </source>
</evidence>
<proteinExistence type="predicted"/>
<name>A0A5N5P582_9ROSI</name>
<dbReference type="AlphaFoldDB" id="A0A5N5P582"/>